<evidence type="ECO:0000256" key="5">
    <source>
        <dbReference type="ARBA" id="ARBA00023136"/>
    </source>
</evidence>
<dbReference type="InterPro" id="IPR001123">
    <property type="entry name" value="LeuE-type"/>
</dbReference>
<evidence type="ECO:0000313" key="7">
    <source>
        <dbReference type="EMBL" id="PPC75354.1"/>
    </source>
</evidence>
<dbReference type="EMBL" id="PRLP01000106">
    <property type="protein sequence ID" value="PPC75354.1"/>
    <property type="molecule type" value="Genomic_DNA"/>
</dbReference>
<dbReference type="AlphaFoldDB" id="A0A2S5KKI8"/>
<dbReference type="Pfam" id="PF01810">
    <property type="entry name" value="LysE"/>
    <property type="match status" value="1"/>
</dbReference>
<gene>
    <name evidence="7" type="ORF">C4K68_22060</name>
</gene>
<name>A0A2S5KKI8_9PROT</name>
<reference evidence="7 8" key="1">
    <citation type="submission" date="2018-02" db="EMBL/GenBank/DDBJ databases">
        <title>novel marine gammaproteobacteria from coastal saline agro ecosystem.</title>
        <authorList>
            <person name="Krishnan R."/>
            <person name="Ramesh Kumar N."/>
        </authorList>
    </citation>
    <scope>NUCLEOTIDE SEQUENCE [LARGE SCALE GENOMIC DNA]</scope>
    <source>
        <strain evidence="7 8">228</strain>
    </source>
</reference>
<keyword evidence="4 6" id="KW-1133">Transmembrane helix</keyword>
<evidence type="ECO:0000256" key="4">
    <source>
        <dbReference type="ARBA" id="ARBA00022989"/>
    </source>
</evidence>
<evidence type="ECO:0000256" key="2">
    <source>
        <dbReference type="ARBA" id="ARBA00022475"/>
    </source>
</evidence>
<accession>A0A2S5KKI8</accession>
<feature type="transmembrane region" description="Helical" evidence="6">
    <location>
        <begin position="40"/>
        <end position="64"/>
    </location>
</feature>
<evidence type="ECO:0000256" key="3">
    <source>
        <dbReference type="ARBA" id="ARBA00022692"/>
    </source>
</evidence>
<dbReference type="Proteomes" id="UP000238196">
    <property type="component" value="Unassembled WGS sequence"/>
</dbReference>
<proteinExistence type="predicted"/>
<comment type="caution">
    <text evidence="7">The sequence shown here is derived from an EMBL/GenBank/DDBJ whole genome shotgun (WGS) entry which is preliminary data.</text>
</comment>
<keyword evidence="5 6" id="KW-0472">Membrane</keyword>
<dbReference type="GO" id="GO:0005886">
    <property type="term" value="C:plasma membrane"/>
    <property type="evidence" value="ECO:0007669"/>
    <property type="project" value="UniProtKB-SubCell"/>
</dbReference>
<protein>
    <submittedName>
        <fullName evidence="7">Lysine transporter LysE</fullName>
    </submittedName>
</protein>
<feature type="transmembrane region" description="Helical" evidence="6">
    <location>
        <begin position="178"/>
        <end position="196"/>
    </location>
</feature>
<sequence length="199" mass="21361">MWTLLPSLILFGTVMAISPGPNNFLLASSGAQFGFRQSLSHLLGIRLGIIGLVVLCAAGVGVLVQNSPFAYHALKYLGVAYMSYLAVKLILAGGQFEKRVAATPLGWRQAAAFQLANVKAWASCLSVVATYTIAGEYWWSVLSIVLVYTITGFAANSSWVCLGRVAAMVLNTSGRVRCFNYSLSALTFATILPVLFQNQ</sequence>
<dbReference type="OrthoDB" id="9812084at2"/>
<comment type="subcellular location">
    <subcellularLocation>
        <location evidence="1">Cell membrane</location>
        <topology evidence="1">Multi-pass membrane protein</topology>
    </subcellularLocation>
</comment>
<dbReference type="GO" id="GO:0015171">
    <property type="term" value="F:amino acid transmembrane transporter activity"/>
    <property type="evidence" value="ECO:0007669"/>
    <property type="project" value="TreeGrafter"/>
</dbReference>
<evidence type="ECO:0000256" key="6">
    <source>
        <dbReference type="SAM" id="Phobius"/>
    </source>
</evidence>
<feature type="transmembrane region" description="Helical" evidence="6">
    <location>
        <begin position="76"/>
        <end position="96"/>
    </location>
</feature>
<dbReference type="PANTHER" id="PTHR30086">
    <property type="entry name" value="ARGININE EXPORTER PROTEIN ARGO"/>
    <property type="match status" value="1"/>
</dbReference>
<keyword evidence="3 6" id="KW-0812">Transmembrane</keyword>
<feature type="transmembrane region" description="Helical" evidence="6">
    <location>
        <begin position="137"/>
        <end position="166"/>
    </location>
</feature>
<keyword evidence="2" id="KW-1003">Cell membrane</keyword>
<dbReference type="GO" id="GO:0033228">
    <property type="term" value="P:cysteine export across plasma membrane"/>
    <property type="evidence" value="ECO:0007669"/>
    <property type="project" value="TreeGrafter"/>
</dbReference>
<evidence type="ECO:0000256" key="1">
    <source>
        <dbReference type="ARBA" id="ARBA00004651"/>
    </source>
</evidence>
<organism evidence="7 8">
    <name type="scientific">Proteobacteria bacterium 228</name>
    <dbReference type="NCBI Taxonomy" id="2083153"/>
    <lineage>
        <taxon>Bacteria</taxon>
        <taxon>Pseudomonadati</taxon>
        <taxon>Pseudomonadota</taxon>
    </lineage>
</organism>
<dbReference type="PANTHER" id="PTHR30086:SF20">
    <property type="entry name" value="ARGININE EXPORTER PROTEIN ARGO-RELATED"/>
    <property type="match status" value="1"/>
</dbReference>
<evidence type="ECO:0000313" key="8">
    <source>
        <dbReference type="Proteomes" id="UP000238196"/>
    </source>
</evidence>